<dbReference type="GO" id="GO:0015031">
    <property type="term" value="P:protein transport"/>
    <property type="evidence" value="ECO:0007669"/>
    <property type="project" value="UniProtKB-KW"/>
</dbReference>
<sequence>MELAHSLLLNEEALAQITEAKRPVFIFEWLRFLDKVLVATDVKEKQKKLVEQLTGLISSSPGPPTRKLLAKNLAALYSIGDTFTVFQTLDKCNDIIKSKDDTAAYLPTKLAAVACVGAFYEKMGRMLGSSFPETVNNLLKSLKSAESQGRSEILMSLQKVLNGLGGAAASCHRDIYKNARSLLTDRSMAVRCAVAKCLLELQNEAVFMWTAELENVATLCFKALENSNYGVRVAVSKLLGTVMATALIPKQATVMRQNVKRATLEEVLELMATGFLRGGSGFLKSGGEMLKVGGSVNREVRVGVTQAYVVFVTTLGGQWLERNFATFLSHVLDLVSHPRATQTHVEAVYSRRCVSFILRATVGSLLGEKAQIAAAKDICQAIGKQMKAVEAVVNDANSENKSGAADVAASQHVMVCALQELGSLVQSLNATASPLIQEPSIGLLETVTSVLLHPSMAARLAAAWCLRCVAVALPFQLTPFLDRCAERLNNLKTSPEAVSGYSFAMAALLGGVHQCPLGIPHAKGKMVVSIAEDLLRTAAQNSRLSLQRTQAGWLLLGALMTLGLCLLDSHFFFFFFFRYHLPKMLLLWRNVFPRSLKELEAEKARGDSFTWQVTLEGRAGALCAMRSFVAHCPELLTEDVIRKLMTPIECAMTMIIPSVIKAHGAHLKASAAMVRLRLYDILALLPPKTYEGSFNALLRELVAEFTLTDNSANTTTSLLRSLCHYDDSVLLGSWLQETDHKSIEDQLQPNSASGSGALEHDPSSIYLRIPAGEAVPGPLPLGVSVIDASVALFGVVFPHFQNLIALFGFHCVSGFRNMSTQFRNKIRIQSTLGPEEVRKSALTLVMGALDNPNPILRCAAGEALGRMAQVVGEASFIARMAQYSFDKLKSARDVVSRTGHSLALGCLHRYVGGIGSGQHLKTSVSILLALAQDGTSPEVQTWSLHSLALIVDSSGPMYRGYVEPTLSLVLTLLLTVPPSHTEVHQCLGRCLGAIITTVGPELQGNGATISTIRSSCLVGCAITQDHSDSLVQAAAISCLQQLHMFAPRHVNLSSLVPSLCVHLCSSHLLLRRAAVACLRQLAQREAAEVCEYAMNAHSRHQGVNITETGLEGVLFGMLDRETDRKLCSDIHDTLGHMLSSLAVENLSHWLMLCKDVLAASSDMSTAAPVGGGKDEESEKKDEMDDDTMFTTLGEEDKSKPSVAPRWATRVFAADCLCRVIMLCENANKAHFDLALARSARLKNPKNDFLVLHLSDLIRMAFMAATDHSNQLRMAGLQALEDIIKKFASVPEPEFPGHVILEQYQANVGAALRPAFSQDTPSDITAKACQVCSAWIGSGVVSDLNDLRRVHNLLVSSLDKVQAGKGSSSQLYRESATTMEKLAVLKAWAETKPKRVLKSTEEDEDDFGTVDELPPDSLITLVQPELPALSRLWLAALKDYALLTLPAEFATQLPPDGGAFYTPETIDTARLHYRNSWAPILHAVALWLNSTGFNASESTEETAAAMPNSQKRATSVTLNQAPGTPPSTKSLLDINKDRMHLILGVSIQFLCSPRPEEPVEHVTSCLQALHTLLDSPCARIHIAEDQLLGVELLSVLHRLLLTWDPPSVQLLVTGVVQQIVRAAQDYLQEKRNTLNEDDSEEKENPLALGEGGESGGLVPGKSLVFAAMELLMFILVRHMPHLSSKVPDSPSHVAAKSHLSEESARLVAATVTILSDLPSLCSSAGCMTVLPTILFLITRVLKETAIKSADNQVPPPVSAALQGIKTIVTLPTVRTDETQKQWTGLIRSTLASILEYSQPASKPILDEVSILTAIALFLWSASTEIIGVQCLQNGCMNRFKSALNSCDPWVQAKCYQLLLSVFQHTNRALSTPYIHSLAPIMVEKLKAVERSRPNNNLELLAVKEGIKVLETLVALGEEQNRVQLLALLVPTLISYLLNENAFASASTASKDLHEFALQNLMHIGPLYPHAFKTVMGAAPELKTRLETAVRASQASKAKAAARQPPPTVHSTPTIKLKTTFLT</sequence>
<dbReference type="GO" id="GO:0030136">
    <property type="term" value="C:clathrin-coated vesicle"/>
    <property type="evidence" value="ECO:0007669"/>
    <property type="project" value="UniProtKB-SubCell"/>
</dbReference>
<dbReference type="Gene3D" id="1.25.10.10">
    <property type="entry name" value="Leucine-rich Repeat Variant"/>
    <property type="match status" value="3"/>
</dbReference>
<dbReference type="FunFam" id="1.25.10.10:FF:000262">
    <property type="entry name" value="HEAT repeat-containing protein 5B"/>
    <property type="match status" value="1"/>
</dbReference>
<keyword evidence="9" id="KW-0472">Membrane</keyword>
<organism evidence="10 11">
    <name type="scientific">Athene cunicularia</name>
    <name type="common">Burrowing owl</name>
    <name type="synonym">Speotyto cunicularia</name>
    <dbReference type="NCBI Taxonomy" id="194338"/>
    <lineage>
        <taxon>Eukaryota</taxon>
        <taxon>Metazoa</taxon>
        <taxon>Chordata</taxon>
        <taxon>Craniata</taxon>
        <taxon>Vertebrata</taxon>
        <taxon>Euteleostomi</taxon>
        <taxon>Archelosauria</taxon>
        <taxon>Archosauria</taxon>
        <taxon>Dinosauria</taxon>
        <taxon>Saurischia</taxon>
        <taxon>Theropoda</taxon>
        <taxon>Coelurosauria</taxon>
        <taxon>Aves</taxon>
        <taxon>Neognathae</taxon>
        <taxon>Neoaves</taxon>
        <taxon>Telluraves</taxon>
        <taxon>Strigiformes</taxon>
        <taxon>Strigidae</taxon>
        <taxon>Athene</taxon>
    </lineage>
</organism>
<reference evidence="10" key="2">
    <citation type="submission" date="2025-09" db="UniProtKB">
        <authorList>
            <consortium name="Ensembl"/>
        </authorList>
    </citation>
    <scope>IDENTIFICATION</scope>
</reference>
<dbReference type="GO" id="GO:0005794">
    <property type="term" value="C:Golgi apparatus"/>
    <property type="evidence" value="ECO:0007669"/>
    <property type="project" value="TreeGrafter"/>
</dbReference>
<keyword evidence="6" id="KW-0968">Cytoplasmic vesicle</keyword>
<evidence type="ECO:0000256" key="5">
    <source>
        <dbReference type="ARBA" id="ARBA00022927"/>
    </source>
</evidence>
<evidence type="ECO:0000256" key="1">
    <source>
        <dbReference type="ARBA" id="ARBA00004132"/>
    </source>
</evidence>
<feature type="region of interest" description="Disordered" evidence="8">
    <location>
        <begin position="1164"/>
        <end position="1184"/>
    </location>
</feature>
<comment type="similarity">
    <text evidence="2">Belongs to the HEATR5 family.</text>
</comment>
<dbReference type="InterPro" id="IPR046837">
    <property type="entry name" value="Laa1/Sip1/HEATR5-like_HEAT"/>
</dbReference>
<evidence type="ECO:0000313" key="10">
    <source>
        <dbReference type="Ensembl" id="ENSACUP00000019933.1"/>
    </source>
</evidence>
<evidence type="ECO:0000256" key="8">
    <source>
        <dbReference type="SAM" id="MobiDB-lite"/>
    </source>
</evidence>
<dbReference type="FunFam" id="1.25.10.10:FF:000202">
    <property type="entry name" value="HEAT repeat-containing protein 5B isoform X1"/>
    <property type="match status" value="1"/>
</dbReference>
<keyword evidence="9" id="KW-1133">Transmembrane helix</keyword>
<reference evidence="10" key="1">
    <citation type="submission" date="2025-08" db="UniProtKB">
        <authorList>
            <consortium name="Ensembl"/>
        </authorList>
    </citation>
    <scope>IDENTIFICATION</scope>
</reference>
<gene>
    <name evidence="10" type="primary">HEATR5B</name>
</gene>
<evidence type="ECO:0000256" key="9">
    <source>
        <dbReference type="SAM" id="Phobius"/>
    </source>
</evidence>
<dbReference type="GO" id="GO:0016020">
    <property type="term" value="C:membrane"/>
    <property type="evidence" value="ECO:0007669"/>
    <property type="project" value="TreeGrafter"/>
</dbReference>
<comment type="subcellular location">
    <subcellularLocation>
        <location evidence="1">Cytoplasmic vesicle</location>
        <location evidence="1">Clathrin-coated vesicle</location>
    </subcellularLocation>
</comment>
<evidence type="ECO:0000256" key="2">
    <source>
        <dbReference type="ARBA" id="ARBA00008304"/>
    </source>
</evidence>
<dbReference type="Ensembl" id="ENSACUT00000021259.1">
    <property type="protein sequence ID" value="ENSACUP00000019933.1"/>
    <property type="gene ID" value="ENSACUG00000013258.1"/>
</dbReference>
<evidence type="ECO:0000256" key="6">
    <source>
        <dbReference type="ARBA" id="ARBA00023329"/>
    </source>
</evidence>
<dbReference type="GO" id="GO:0006897">
    <property type="term" value="P:endocytosis"/>
    <property type="evidence" value="ECO:0007669"/>
    <property type="project" value="TreeGrafter"/>
</dbReference>
<accession>A0A663N8N4</accession>
<keyword evidence="5" id="KW-0653">Protein transport</keyword>
<dbReference type="Pfam" id="PF20210">
    <property type="entry name" value="Laa1_Sip1_HTR5"/>
    <property type="match status" value="1"/>
</dbReference>
<evidence type="ECO:0000256" key="4">
    <source>
        <dbReference type="ARBA" id="ARBA00022737"/>
    </source>
</evidence>
<keyword evidence="4" id="KW-0677">Repeat</keyword>
<name>A0A663N8N4_ATHCN</name>
<dbReference type="GO" id="GO:0030139">
    <property type="term" value="C:endocytic vesicle"/>
    <property type="evidence" value="ECO:0007669"/>
    <property type="project" value="TreeGrafter"/>
</dbReference>
<dbReference type="SUPFAM" id="SSF48371">
    <property type="entry name" value="ARM repeat"/>
    <property type="match status" value="2"/>
</dbReference>
<dbReference type="InterPro" id="IPR040108">
    <property type="entry name" value="Laa1/Sip1/HEATR5"/>
</dbReference>
<keyword evidence="3" id="KW-0813">Transport</keyword>
<dbReference type="Proteomes" id="UP000472269">
    <property type="component" value="Unplaced"/>
</dbReference>
<keyword evidence="9" id="KW-0812">Transmembrane</keyword>
<dbReference type="GO" id="GO:0005829">
    <property type="term" value="C:cytosol"/>
    <property type="evidence" value="ECO:0007669"/>
    <property type="project" value="GOC"/>
</dbReference>
<dbReference type="Pfam" id="PF25468">
    <property type="entry name" value="HEAT_HEATR5A"/>
    <property type="match status" value="1"/>
</dbReference>
<dbReference type="GO" id="GO:0042147">
    <property type="term" value="P:retrograde transport, endosome to Golgi"/>
    <property type="evidence" value="ECO:0007669"/>
    <property type="project" value="TreeGrafter"/>
</dbReference>
<dbReference type="InterPro" id="IPR016024">
    <property type="entry name" value="ARM-type_fold"/>
</dbReference>
<evidence type="ECO:0000256" key="7">
    <source>
        <dbReference type="ARBA" id="ARBA00070809"/>
    </source>
</evidence>
<dbReference type="PANTHER" id="PTHR21663">
    <property type="entry name" value="HYPOTHETICAL HEAT DOMAIN-CONTAINING"/>
    <property type="match status" value="1"/>
</dbReference>
<dbReference type="PANTHER" id="PTHR21663:SF2">
    <property type="entry name" value="HEAT REPEAT-CONTAINING PROTEIN 5B"/>
    <property type="match status" value="1"/>
</dbReference>
<evidence type="ECO:0000256" key="3">
    <source>
        <dbReference type="ARBA" id="ARBA00022448"/>
    </source>
</evidence>
<dbReference type="FunFam" id="1.25.10.10:FF:000203">
    <property type="entry name" value="HEAT repeat containing 5B"/>
    <property type="match status" value="1"/>
</dbReference>
<feature type="compositionally biased region" description="Basic and acidic residues" evidence="8">
    <location>
        <begin position="1172"/>
        <end position="1182"/>
    </location>
</feature>
<evidence type="ECO:0000313" key="11">
    <source>
        <dbReference type="Proteomes" id="UP000472269"/>
    </source>
</evidence>
<protein>
    <recommendedName>
        <fullName evidence="7">HEAT repeat-containing protein 5B</fullName>
    </recommendedName>
</protein>
<keyword evidence="11" id="KW-1185">Reference proteome</keyword>
<dbReference type="InterPro" id="IPR011989">
    <property type="entry name" value="ARM-like"/>
</dbReference>
<feature type="transmembrane region" description="Helical" evidence="9">
    <location>
        <begin position="551"/>
        <end position="577"/>
    </location>
</feature>
<proteinExistence type="inferred from homology"/>
<feature type="region of interest" description="Disordered" evidence="8">
    <location>
        <begin position="1630"/>
        <end position="1652"/>
    </location>
</feature>